<dbReference type="CDD" id="cd01065">
    <property type="entry name" value="NAD_bind_Shikimate_DH"/>
    <property type="match status" value="1"/>
</dbReference>
<comment type="catalytic activity">
    <reaction evidence="21">
        <text>3-dehydroquinate = 3-dehydroshikimate + H2O</text>
        <dbReference type="Rhea" id="RHEA:21096"/>
        <dbReference type="ChEBI" id="CHEBI:15377"/>
        <dbReference type="ChEBI" id="CHEBI:16630"/>
        <dbReference type="ChEBI" id="CHEBI:32364"/>
        <dbReference type="EC" id="4.2.1.10"/>
    </reaction>
</comment>
<dbReference type="GO" id="GO:0009423">
    <property type="term" value="P:chorismate biosynthetic process"/>
    <property type="evidence" value="ECO:0007669"/>
    <property type="project" value="TreeGrafter"/>
</dbReference>
<accession>A0A9P8TMB2</accession>
<dbReference type="FunFam" id="3.65.10.10:FF:000008">
    <property type="entry name" value="Pentafunctional AROM polypeptide"/>
    <property type="match status" value="1"/>
</dbReference>
<evidence type="ECO:0000256" key="12">
    <source>
        <dbReference type="ARBA" id="ARBA00022833"/>
    </source>
</evidence>
<comment type="subunit">
    <text evidence="21">Homodimer.</text>
</comment>
<comment type="similarity">
    <text evidence="4">In the N-terminal section; belongs to the shikimate kinase family.</text>
</comment>
<dbReference type="InterPro" id="IPR006151">
    <property type="entry name" value="Shikm_DH/Glu-tRNA_Rdtase"/>
</dbReference>
<dbReference type="Pfam" id="PF24621">
    <property type="entry name" value="DHQS_C"/>
    <property type="match status" value="1"/>
</dbReference>
<dbReference type="InterPro" id="IPR027417">
    <property type="entry name" value="P-loop_NTPase"/>
</dbReference>
<dbReference type="InterPro" id="IPR013792">
    <property type="entry name" value="RNA3'P_cycl/enolpyr_Trfase_a/b"/>
</dbReference>
<evidence type="ECO:0000259" key="25">
    <source>
        <dbReference type="Pfam" id="PF08501"/>
    </source>
</evidence>
<evidence type="ECO:0000256" key="17">
    <source>
        <dbReference type="ARBA" id="ARBA00023239"/>
    </source>
</evidence>
<feature type="domain" description="SDH C-terminal" evidence="26">
    <location>
        <begin position="1538"/>
        <end position="1567"/>
    </location>
</feature>
<dbReference type="PIRSF" id="PIRSF000514">
    <property type="entry name" value="Pentafunct_AroM"/>
    <property type="match status" value="1"/>
</dbReference>
<comment type="catalytic activity">
    <reaction evidence="21">
        <text>7-phospho-2-dehydro-3-deoxy-D-arabino-heptonate = 3-dehydroquinate + phosphate</text>
        <dbReference type="Rhea" id="RHEA:21968"/>
        <dbReference type="ChEBI" id="CHEBI:32364"/>
        <dbReference type="ChEBI" id="CHEBI:43474"/>
        <dbReference type="ChEBI" id="CHEBI:58394"/>
        <dbReference type="EC" id="4.2.3.4"/>
    </reaction>
</comment>
<dbReference type="InterPro" id="IPR041121">
    <property type="entry name" value="SDH_C"/>
</dbReference>
<dbReference type="PROSITE" id="PS00885">
    <property type="entry name" value="EPSP_SYNTHASE_2"/>
    <property type="match status" value="1"/>
</dbReference>
<dbReference type="Pfam" id="PF00275">
    <property type="entry name" value="EPSP_synthase"/>
    <property type="match status" value="1"/>
</dbReference>
<evidence type="ECO:0000259" key="27">
    <source>
        <dbReference type="Pfam" id="PF24621"/>
    </source>
</evidence>
<comment type="pathway">
    <text evidence="21">Metabolic intermediate biosynthesis; chorismate biosynthesis; chorismate from D-erythrose 4-phosphate and phosphoenolpyruvate: step 3/7.</text>
</comment>
<keyword evidence="11 21" id="KW-0418">Kinase</keyword>
<dbReference type="HAMAP" id="MF_00210">
    <property type="entry name" value="EPSP_synth"/>
    <property type="match status" value="1"/>
</dbReference>
<evidence type="ECO:0000259" key="24">
    <source>
        <dbReference type="Pfam" id="PF01761"/>
    </source>
</evidence>
<dbReference type="SUPFAM" id="SSF53223">
    <property type="entry name" value="Aminoacid dehydrogenase-like, N-terminal domain"/>
    <property type="match status" value="1"/>
</dbReference>
<evidence type="ECO:0000256" key="15">
    <source>
        <dbReference type="ARBA" id="ARBA00023002"/>
    </source>
</evidence>
<dbReference type="InterPro" id="IPR022893">
    <property type="entry name" value="Shikimate_DH_fam"/>
</dbReference>
<dbReference type="Gene3D" id="3.65.10.10">
    <property type="entry name" value="Enolpyruvate transferase domain"/>
    <property type="match status" value="2"/>
</dbReference>
<evidence type="ECO:0000259" key="22">
    <source>
        <dbReference type="Pfam" id="PF00275"/>
    </source>
</evidence>
<dbReference type="CDD" id="cd00464">
    <property type="entry name" value="SK"/>
    <property type="match status" value="1"/>
</dbReference>
<dbReference type="InterPro" id="IPR031322">
    <property type="entry name" value="Shikimate/glucono_kinase"/>
</dbReference>
<feature type="domain" description="Shikimate dehydrogenase substrate binding N-terminal" evidence="25">
    <location>
        <begin position="1300"/>
        <end position="1380"/>
    </location>
</feature>
<comment type="similarity">
    <text evidence="3">In the 2nd section; belongs to the type-I 3-dehydroquinase family.</text>
</comment>
<keyword evidence="14" id="KW-0521">NADP</keyword>
<dbReference type="SUPFAM" id="SSF55205">
    <property type="entry name" value="EPT/RTPC-like"/>
    <property type="match status" value="1"/>
</dbReference>
<comment type="caution">
    <text evidence="28">The sequence shown here is derived from an EMBL/GenBank/DDBJ whole genome shotgun (WGS) entry which is preliminary data.</text>
</comment>
<comment type="similarity">
    <text evidence="21">In the 2nd section; belongs to the EPSP synthase family.</text>
</comment>
<dbReference type="InterPro" id="IPR001986">
    <property type="entry name" value="Enolpyruvate_Tfrase_dom"/>
</dbReference>
<name>A0A9P8TMB2_WICPI</name>
<dbReference type="NCBIfam" id="TIGR01357">
    <property type="entry name" value="aroB"/>
    <property type="match status" value="1"/>
</dbReference>
<dbReference type="InterPro" id="IPR046346">
    <property type="entry name" value="Aminoacid_DH-like_N_sf"/>
</dbReference>
<keyword evidence="17 21" id="KW-0456">Lyase</keyword>
<evidence type="ECO:0000256" key="4">
    <source>
        <dbReference type="ARBA" id="ARBA00009349"/>
    </source>
</evidence>
<dbReference type="InterPro" id="IPR006264">
    <property type="entry name" value="EPSP_synthase"/>
</dbReference>
<dbReference type="InterPro" id="IPR023000">
    <property type="entry name" value="Shikimate_kinase_CS"/>
</dbReference>
<dbReference type="FunFam" id="3.65.10.10:FF:000007">
    <property type="entry name" value="Pentafunctional AROM polypeptide"/>
    <property type="match status" value="1"/>
</dbReference>
<keyword evidence="6 21" id="KW-0963">Cytoplasm</keyword>
<evidence type="ECO:0000256" key="20">
    <source>
        <dbReference type="ARBA" id="ARBA00048567"/>
    </source>
</evidence>
<evidence type="ECO:0000256" key="14">
    <source>
        <dbReference type="ARBA" id="ARBA00022857"/>
    </source>
</evidence>
<dbReference type="FunFam" id="3.40.50.1970:FF:000007">
    <property type="entry name" value="Pentafunctional AROM polypeptide"/>
    <property type="match status" value="1"/>
</dbReference>
<dbReference type="SUPFAM" id="SSF52540">
    <property type="entry name" value="P-loop containing nucleoside triphosphate hydrolases"/>
    <property type="match status" value="1"/>
</dbReference>
<dbReference type="SUPFAM" id="SSF51735">
    <property type="entry name" value="NAD(P)-binding Rossmann-fold domains"/>
    <property type="match status" value="1"/>
</dbReference>
<evidence type="ECO:0000256" key="13">
    <source>
        <dbReference type="ARBA" id="ARBA00022840"/>
    </source>
</evidence>
<comment type="similarity">
    <text evidence="21">In the 3rd section; belongs to the shikimate kinase family.</text>
</comment>
<dbReference type="InterPro" id="IPR036968">
    <property type="entry name" value="Enolpyruvate_Tfrase_sf"/>
</dbReference>
<evidence type="ECO:0000256" key="9">
    <source>
        <dbReference type="ARBA" id="ARBA00022723"/>
    </source>
</evidence>
<comment type="cofactor">
    <cofactor evidence="21">
        <name>Zn(2+)</name>
        <dbReference type="ChEBI" id="CHEBI:29105"/>
    </cofactor>
    <text evidence="21">Binds 2 Zn(2+) ions per subunit.</text>
</comment>
<evidence type="ECO:0000256" key="6">
    <source>
        <dbReference type="ARBA" id="ARBA00022490"/>
    </source>
</evidence>
<evidence type="ECO:0000256" key="8">
    <source>
        <dbReference type="ARBA" id="ARBA00022679"/>
    </source>
</evidence>
<dbReference type="CDD" id="cd01556">
    <property type="entry name" value="EPSP_synthase"/>
    <property type="match status" value="1"/>
</dbReference>
<comment type="similarity">
    <text evidence="21">In the C-terminal section; belongs to the shikimate dehydrogenase family.</text>
</comment>
<dbReference type="FunFam" id="3.40.50.300:FF:001256">
    <property type="entry name" value="Pentafunctional AROM polypeptide"/>
    <property type="match status" value="1"/>
</dbReference>
<dbReference type="Gene3D" id="1.20.1090.10">
    <property type="entry name" value="Dehydroquinate synthase-like - alpha domain"/>
    <property type="match status" value="1"/>
</dbReference>
<dbReference type="EC" id="1.1.1.25" evidence="21"/>
<evidence type="ECO:0000256" key="18">
    <source>
        <dbReference type="ARBA" id="ARBA00023268"/>
    </source>
</evidence>
<dbReference type="Pfam" id="PF18317">
    <property type="entry name" value="SDH_C"/>
    <property type="match status" value="1"/>
</dbReference>
<comment type="catalytic activity">
    <reaction evidence="20 21">
        <text>shikimate + ATP = 3-phosphoshikimate + ADP + H(+)</text>
        <dbReference type="Rhea" id="RHEA:13121"/>
        <dbReference type="ChEBI" id="CHEBI:15378"/>
        <dbReference type="ChEBI" id="CHEBI:30616"/>
        <dbReference type="ChEBI" id="CHEBI:36208"/>
        <dbReference type="ChEBI" id="CHEBI:145989"/>
        <dbReference type="ChEBI" id="CHEBI:456216"/>
        <dbReference type="EC" id="2.7.1.71"/>
    </reaction>
</comment>
<dbReference type="GO" id="GO:0009073">
    <property type="term" value="P:aromatic amino acid family biosynthetic process"/>
    <property type="evidence" value="ECO:0007669"/>
    <property type="project" value="UniProtKB-KW"/>
</dbReference>
<keyword evidence="12 21" id="KW-0862">Zinc</keyword>
<keyword evidence="29" id="KW-1185">Reference proteome</keyword>
<comment type="subcellular location">
    <subcellularLocation>
        <location evidence="21">Cytoplasm</location>
    </subcellularLocation>
</comment>
<dbReference type="PANTHER" id="PTHR21090:SF5">
    <property type="entry name" value="PENTAFUNCTIONAL AROM POLYPEPTIDE"/>
    <property type="match status" value="1"/>
</dbReference>
<dbReference type="InterPro" id="IPR023193">
    <property type="entry name" value="EPSP_synthase_CS"/>
</dbReference>
<dbReference type="GO" id="GO:0004765">
    <property type="term" value="F:shikimate kinase activity"/>
    <property type="evidence" value="ECO:0007669"/>
    <property type="project" value="UniProtKB-EC"/>
</dbReference>
<dbReference type="EC" id="4.2.3.4" evidence="21"/>
<comment type="similarity">
    <text evidence="21">In the 4th section; belongs to the type-I 3-dehydroquinase family.</text>
</comment>
<keyword evidence="18" id="KW-0511">Multifunctional enzyme</keyword>
<comment type="similarity">
    <text evidence="5">Belongs to the EPSP synthase family.</text>
</comment>
<comment type="function">
    <text evidence="21">The AROM polypeptide catalyzes 5 consecutive enzymatic reactions in prechorismate polyaromatic amino acid biosynthesis.</text>
</comment>
<dbReference type="CDD" id="cd08195">
    <property type="entry name" value="DHQS"/>
    <property type="match status" value="1"/>
</dbReference>
<dbReference type="FunFam" id="1.20.1090.10:FF:000007">
    <property type="entry name" value="Pentafunctional AROM polypeptide"/>
    <property type="match status" value="1"/>
</dbReference>
<organism evidence="28 29">
    <name type="scientific">Wickerhamomyces pijperi</name>
    <name type="common">Yeast</name>
    <name type="synonym">Pichia pijperi</name>
    <dbReference type="NCBI Taxonomy" id="599730"/>
    <lineage>
        <taxon>Eukaryota</taxon>
        <taxon>Fungi</taxon>
        <taxon>Dikarya</taxon>
        <taxon>Ascomycota</taxon>
        <taxon>Saccharomycotina</taxon>
        <taxon>Saccharomycetes</taxon>
        <taxon>Phaffomycetales</taxon>
        <taxon>Wickerhamomycetaceae</taxon>
        <taxon>Wickerhamomyces</taxon>
    </lineage>
</organism>
<evidence type="ECO:0000256" key="1">
    <source>
        <dbReference type="ARBA" id="ARBA00004811"/>
    </source>
</evidence>
<feature type="domain" description="Quinate/shikimate 5-dehydrogenase/glutamyl-tRNA reductase" evidence="23">
    <location>
        <begin position="1415"/>
        <end position="1522"/>
    </location>
</feature>
<dbReference type="InterPro" id="IPR008289">
    <property type="entry name" value="Pentafunct_AroM"/>
</dbReference>
<comment type="catalytic activity">
    <reaction evidence="21">
        <text>shikimate + NADP(+) = 3-dehydroshikimate + NADPH + H(+)</text>
        <dbReference type="Rhea" id="RHEA:17737"/>
        <dbReference type="ChEBI" id="CHEBI:15378"/>
        <dbReference type="ChEBI" id="CHEBI:16630"/>
        <dbReference type="ChEBI" id="CHEBI:36208"/>
        <dbReference type="ChEBI" id="CHEBI:57783"/>
        <dbReference type="ChEBI" id="CHEBI:58349"/>
        <dbReference type="EC" id="1.1.1.25"/>
    </reaction>
</comment>
<evidence type="ECO:0000313" key="29">
    <source>
        <dbReference type="Proteomes" id="UP000774326"/>
    </source>
</evidence>
<dbReference type="EC" id="2.7.1.71" evidence="21"/>
<comment type="pathway">
    <text evidence="1 21">Metabolic intermediate biosynthesis; chorismate biosynthesis; chorismate from D-erythrose 4-phosphate and phosphoenolpyruvate: step 6/7.</text>
</comment>
<evidence type="ECO:0000256" key="21">
    <source>
        <dbReference type="PIRNR" id="PIRNR000514"/>
    </source>
</evidence>
<dbReference type="InterPro" id="IPR036291">
    <property type="entry name" value="NAD(P)-bd_dom_sf"/>
</dbReference>
<comment type="similarity">
    <text evidence="21">In the N-terminal section; belongs to the dehydroquinate synthase family.</text>
</comment>
<comment type="pathway">
    <text evidence="21">Metabolic intermediate biosynthesis; chorismate biosynthesis; chorismate from D-erythrose 4-phosphate and phosphoenolpyruvate: step 4/7.</text>
</comment>
<comment type="pathway">
    <text evidence="21">Metabolic intermediate biosynthesis; chorismate biosynthesis; chorismate from D-erythrose 4-phosphate and phosphoenolpyruvate: step 2/7.</text>
</comment>
<evidence type="ECO:0000256" key="11">
    <source>
        <dbReference type="ARBA" id="ARBA00022777"/>
    </source>
</evidence>
<dbReference type="PROSITE" id="PS00104">
    <property type="entry name" value="EPSP_SYNTHASE_1"/>
    <property type="match status" value="1"/>
</dbReference>
<dbReference type="HAMAP" id="MF_00222">
    <property type="entry name" value="Shikimate_DH_AroE"/>
    <property type="match status" value="1"/>
</dbReference>
<dbReference type="Pfam" id="PF01761">
    <property type="entry name" value="DHQ_synthase"/>
    <property type="match status" value="1"/>
</dbReference>
<dbReference type="GO" id="GO:0046872">
    <property type="term" value="F:metal ion binding"/>
    <property type="evidence" value="ECO:0007669"/>
    <property type="project" value="UniProtKB-KW"/>
</dbReference>
<evidence type="ECO:0000259" key="23">
    <source>
        <dbReference type="Pfam" id="PF01488"/>
    </source>
</evidence>
<dbReference type="Pfam" id="PF01202">
    <property type="entry name" value="SKI"/>
    <property type="match status" value="1"/>
</dbReference>
<dbReference type="GO" id="GO:0004764">
    <property type="term" value="F:shikimate 3-dehydrogenase (NADP+) activity"/>
    <property type="evidence" value="ECO:0007669"/>
    <property type="project" value="UniProtKB-EC"/>
</dbReference>
<gene>
    <name evidence="28" type="ORF">WICPIJ_005062</name>
</gene>
<dbReference type="GO" id="GO:0003855">
    <property type="term" value="F:3-dehydroquinate dehydratase activity"/>
    <property type="evidence" value="ECO:0007669"/>
    <property type="project" value="UniProtKB-EC"/>
</dbReference>
<dbReference type="SUPFAM" id="SSF56796">
    <property type="entry name" value="Dehydroquinate synthase-like"/>
    <property type="match status" value="1"/>
</dbReference>
<dbReference type="Gene3D" id="3.40.50.10860">
    <property type="entry name" value="Leucine Dehydrogenase, chain A, domain 1"/>
    <property type="match status" value="1"/>
</dbReference>
<feature type="domain" description="3-dehydroquinate synthase N-terminal" evidence="24">
    <location>
        <begin position="122"/>
        <end position="234"/>
    </location>
</feature>
<dbReference type="InterPro" id="IPR016037">
    <property type="entry name" value="DHQ_synth_AroB"/>
</dbReference>
<keyword evidence="9 21" id="KW-0479">Metal-binding</keyword>
<keyword evidence="13" id="KW-0067">ATP-binding</keyword>
<dbReference type="OrthoDB" id="197068at2759"/>
<keyword evidence="10" id="KW-0547">Nucleotide-binding</keyword>
<dbReference type="PROSITE" id="PS01128">
    <property type="entry name" value="SHIKIMATE_KINASE"/>
    <property type="match status" value="1"/>
</dbReference>
<dbReference type="InterPro" id="IPR010110">
    <property type="entry name" value="Shikimate_DH_AroM-type"/>
</dbReference>
<evidence type="ECO:0000256" key="5">
    <source>
        <dbReference type="ARBA" id="ARBA00009948"/>
    </source>
</evidence>
<comment type="pathway">
    <text evidence="2 21">Metabolic intermediate biosynthesis; chorismate biosynthesis; chorismate from D-erythrose 4-phosphate and phosphoenolpyruvate: step 5/7.</text>
</comment>
<reference evidence="28" key="2">
    <citation type="submission" date="2021-01" db="EMBL/GenBank/DDBJ databases">
        <authorList>
            <person name="Schikora-Tamarit M.A."/>
        </authorList>
    </citation>
    <scope>NUCLEOTIDE SEQUENCE</scope>
    <source>
        <strain evidence="28">CBS2887</strain>
    </source>
</reference>
<protein>
    <recommendedName>
        <fullName evidence="21">Pentafunctional AROM polypeptide</fullName>
    </recommendedName>
    <domain>
        <recommendedName>
            <fullName evidence="21">3-dehydroquinate synthase</fullName>
            <shortName evidence="21">DHQS</shortName>
            <ecNumber evidence="21">4.2.3.4</ecNumber>
        </recommendedName>
    </domain>
    <domain>
        <recommendedName>
            <fullName evidence="21">3-phosphoshikimate 1-carboxyvinyltransferase</fullName>
            <ecNumber evidence="21">2.5.1.19</ecNumber>
        </recommendedName>
    </domain>
    <domain>
        <recommendedName>
            <fullName evidence="21">Shikimate kinase</fullName>
            <shortName evidence="21">SK</shortName>
            <ecNumber evidence="21">2.7.1.71</ecNumber>
        </recommendedName>
    </domain>
    <domain>
        <recommendedName>
            <fullName evidence="21">3-dehydroquinate dehydratase</fullName>
            <shortName evidence="21">3-dehydroquinase</shortName>
            <ecNumber evidence="21">4.2.1.10</ecNumber>
        </recommendedName>
    </domain>
    <domain>
        <recommendedName>
            <fullName evidence="21">Shikimate dehydrogenase</fullName>
            <ecNumber evidence="21">1.1.1.25</ecNumber>
        </recommendedName>
    </domain>
</protein>
<dbReference type="Gene3D" id="3.40.50.720">
    <property type="entry name" value="NAD(P)-binding Rossmann-like Domain"/>
    <property type="match status" value="1"/>
</dbReference>
<dbReference type="Gene3D" id="3.40.50.1970">
    <property type="match status" value="1"/>
</dbReference>
<dbReference type="InterPro" id="IPR013708">
    <property type="entry name" value="Shikimate_DH-bd_N"/>
</dbReference>
<feature type="domain" description="Enolpyruvate transferase" evidence="22">
    <location>
        <begin position="450"/>
        <end position="884"/>
    </location>
</feature>
<dbReference type="Proteomes" id="UP000774326">
    <property type="component" value="Unassembled WGS sequence"/>
</dbReference>
<dbReference type="NCBIfam" id="TIGR01809">
    <property type="entry name" value="Shik-DH-AROM"/>
    <property type="match status" value="1"/>
</dbReference>
<dbReference type="Pfam" id="PF08501">
    <property type="entry name" value="Shikimate_dh_N"/>
    <property type="match status" value="1"/>
</dbReference>
<dbReference type="GO" id="GO:0005524">
    <property type="term" value="F:ATP binding"/>
    <property type="evidence" value="ECO:0007669"/>
    <property type="project" value="UniProtKB-KW"/>
</dbReference>
<dbReference type="PRINTS" id="PR01100">
    <property type="entry name" value="SHIKIMTKNASE"/>
</dbReference>
<reference evidence="28" key="1">
    <citation type="journal article" date="2021" name="Open Biol.">
        <title>Shared evolutionary footprints suggest mitochondrial oxidative damage underlies multiple complex I losses in fungi.</title>
        <authorList>
            <person name="Schikora-Tamarit M.A."/>
            <person name="Marcet-Houben M."/>
            <person name="Nosek J."/>
            <person name="Gabaldon T."/>
        </authorList>
    </citation>
    <scope>NUCLEOTIDE SEQUENCE</scope>
    <source>
        <strain evidence="28">CBS2887</strain>
    </source>
</reference>
<dbReference type="EC" id="4.2.1.10" evidence="21"/>
<dbReference type="InterPro" id="IPR013785">
    <property type="entry name" value="Aldolase_TIM"/>
</dbReference>
<dbReference type="PANTHER" id="PTHR21090">
    <property type="entry name" value="AROM/DEHYDROQUINATE SYNTHASE"/>
    <property type="match status" value="1"/>
</dbReference>
<dbReference type="Gene3D" id="3.20.20.70">
    <property type="entry name" value="Aldolase class I"/>
    <property type="match status" value="1"/>
</dbReference>
<dbReference type="GO" id="GO:0008652">
    <property type="term" value="P:amino acid biosynthetic process"/>
    <property type="evidence" value="ECO:0007669"/>
    <property type="project" value="UniProtKB-KW"/>
</dbReference>
<keyword evidence="7 21" id="KW-0028">Amino-acid biosynthesis</keyword>
<evidence type="ECO:0000256" key="19">
    <source>
        <dbReference type="ARBA" id="ARBA00044633"/>
    </source>
</evidence>
<dbReference type="Gene3D" id="3.40.50.300">
    <property type="entry name" value="P-loop containing nucleotide triphosphate hydrolases"/>
    <property type="match status" value="1"/>
</dbReference>
<keyword evidence="8 21" id="KW-0808">Transferase</keyword>
<dbReference type="GO" id="GO:0003866">
    <property type="term" value="F:3-phosphoshikimate 1-carboxyvinyltransferase activity"/>
    <property type="evidence" value="ECO:0007669"/>
    <property type="project" value="UniProtKB-EC"/>
</dbReference>
<dbReference type="EC" id="2.5.1.19" evidence="21"/>
<dbReference type="GO" id="GO:0005737">
    <property type="term" value="C:cytoplasm"/>
    <property type="evidence" value="ECO:0007669"/>
    <property type="project" value="UniProtKB-SubCell"/>
</dbReference>
<evidence type="ECO:0000256" key="2">
    <source>
        <dbReference type="ARBA" id="ARBA00004842"/>
    </source>
</evidence>
<dbReference type="GO" id="GO:0003856">
    <property type="term" value="F:3-dehydroquinate synthase activity"/>
    <property type="evidence" value="ECO:0007669"/>
    <property type="project" value="UniProtKB-EC"/>
</dbReference>
<evidence type="ECO:0000256" key="16">
    <source>
        <dbReference type="ARBA" id="ARBA00023141"/>
    </source>
</evidence>
<keyword evidence="15 21" id="KW-0560">Oxidoreductase</keyword>
<dbReference type="InterPro" id="IPR056179">
    <property type="entry name" value="DHQS_C"/>
</dbReference>
<evidence type="ECO:0000259" key="26">
    <source>
        <dbReference type="Pfam" id="PF18317"/>
    </source>
</evidence>
<dbReference type="InterPro" id="IPR030960">
    <property type="entry name" value="DHQS/DOIS_N"/>
</dbReference>
<dbReference type="HAMAP" id="MF_00109">
    <property type="entry name" value="Shikimate_kinase"/>
    <property type="match status" value="1"/>
</dbReference>
<feature type="domain" description="3-dehydroquinate synthase C-terminal" evidence="27">
    <location>
        <begin position="236"/>
        <end position="388"/>
    </location>
</feature>
<evidence type="ECO:0000256" key="10">
    <source>
        <dbReference type="ARBA" id="ARBA00022741"/>
    </source>
</evidence>
<dbReference type="InterPro" id="IPR001381">
    <property type="entry name" value="DHquinase_I"/>
</dbReference>
<dbReference type="EMBL" id="JAEUBG010002839">
    <property type="protein sequence ID" value="KAH3683960.1"/>
    <property type="molecule type" value="Genomic_DNA"/>
</dbReference>
<evidence type="ECO:0000256" key="7">
    <source>
        <dbReference type="ARBA" id="ARBA00022605"/>
    </source>
</evidence>
<dbReference type="Pfam" id="PF01488">
    <property type="entry name" value="Shikimate_DH"/>
    <property type="match status" value="1"/>
</dbReference>
<evidence type="ECO:0000313" key="28">
    <source>
        <dbReference type="EMBL" id="KAH3683960.1"/>
    </source>
</evidence>
<dbReference type="InterPro" id="IPR000623">
    <property type="entry name" value="Shikimate_kinase/TSH1"/>
</dbReference>
<keyword evidence="16 21" id="KW-0057">Aromatic amino acid biosynthesis</keyword>
<comment type="catalytic activity">
    <reaction evidence="19">
        <text>3-phosphoshikimate + phosphoenolpyruvate = 5-O-(1-carboxyvinyl)-3-phosphoshikimate + phosphate</text>
        <dbReference type="Rhea" id="RHEA:21256"/>
        <dbReference type="ChEBI" id="CHEBI:43474"/>
        <dbReference type="ChEBI" id="CHEBI:57701"/>
        <dbReference type="ChEBI" id="CHEBI:58702"/>
        <dbReference type="ChEBI" id="CHEBI:145989"/>
        <dbReference type="EC" id="2.5.1.19"/>
    </reaction>
    <physiologicalReaction direction="left-to-right" evidence="19">
        <dbReference type="Rhea" id="RHEA:21257"/>
    </physiologicalReaction>
</comment>
<dbReference type="Pfam" id="PF01487">
    <property type="entry name" value="DHquinase_I"/>
    <property type="match status" value="1"/>
</dbReference>
<proteinExistence type="inferred from homology"/>
<evidence type="ECO:0000256" key="3">
    <source>
        <dbReference type="ARBA" id="ARBA00006477"/>
    </source>
</evidence>
<sequence length="1570" mass="172720">MCRGSAHESNNFVGPFKTQIKKNSTTHNVALLSAELFRPPLTSPNTDLTNMSDFAKVSILGKDSIHVGYDLQSHIVDELLTNVKSSTYVIITDKNIEAKGFLSVYYDAFKANLNPDQRLFKYVVEPGEQNKSRETKGKIEDFLLAQGCTRDTVILAVGGGVIGDMIGFVAATFMRGVRVVQIPTTLLSMVDSSIGGKTAVDTPLGKNFIGAFHQPEYIFVDLKFLETLPEREFINGMAEVIKTAAIWDAAEFKRLEEHSHRFLSVIRKRDSNGNTDLSSIHDHVFKLVLNSIKVKAEVVTLDEKEGGLRNLLNFGHSIGHAYEALLTPLALHGECVAIGCVKEAELSRYLGILSPVGVSRLVKIFNNYGLPTSTDDKIIKKYIGNDKVTPLDDLLVKMSIDKKNDGSKKKVVLLKSIGECYEAKASYVDDEDLRFVLTDETLVHPFENPSSFTEVITPPGSKSISNRALVLAALSSNTCKIKNLLHSDDVEHMLNAIGSLNGAEISWEDQGETLVIKGNGGNLVACGKELYLGNAGTASRFLTSVATLVKPNNGLTSVVLTGNKRMTERPIGPLVDALRSNGAEIDYLLNKGSLPLKIATKPLKGGYIELAATISSQYVSSLLMAAPFAEEEITLKLVGGKPISILYIDMTIALMEKFGIQVEKLPEYTYRIQRGSYVAPEEFVIESDASSSTYPLAFAAMTGTTVTIPNIGSSSLQGDARFAVDVLKPMGCKVVQTETSTTVTGPPKGQLKPLPLVDMEPMTDAFLTASVVAAVATDGKENKTSIVGIANQRVKECDRIAAMVHELNKFGVKAGELEDGIEIFGIDYTKLQKPQGAGVHSYDDHRVAMSFSLLAGLVDSKEGPVKIQERHCTGKTWPGWWDVLHSKLNGKLDGFENPAEAVVKSTYNNKSVIIVGMRAAGKTTLSRWVSSTLGYKIVDLDVEFEAHNGSLKKFVEVEGWDQFRVKEFEIFTRVLKDHPTGTIISTGGGIVENEQSRDLLKKFASENGIVLHVERDIDETIRFLHVDESRPNYTDEIESVWKRRAPLYEIVANHHFYSPLCHTADHFATLRRSFEHFIKRVVGLEVISFKKGSKSFNLQINFDDLKSGEELSLTGVNVLEIVVSSAVKPSELAIKIHDLKQYTSIPVFLNVQLPTEEECQALIDVGLKNGAEFIALNLEFSIEFLNKNNALQTTSKFIGVSYLAQWDEYALKIYHKAKIFGFEFIRLTSTASSNEDNLALYKFLSLFPKDSSLVIYNEGSVGLITKVNNQHLTSVAGTSVSELNDLSFKLGFQKAKKFYVLGNPVSHSKSPVLHTTGYQSLGLHHTFERFETESVSEIEKLINSPDFGGAAVTIPNKLKVMELIDELDESAKLIGAVNTINPLGNGIFQGLNTDYIGISNSLQNHGLPCYHGANEASGLVIGSGGTARAAIYALKSLGLNKIYLLNRTVEKLQELKEAFPAEYNIEIINEVSFEKINVIVSCIPADKPIDAKLLAQIKKILANSEKEDYKLLLDAAYKPKVTPIMVEAEEFGFEKVYGEEMLVNQGLEQFKIWLGYEPDYETVLNAVVNN</sequence>
<dbReference type="NCBIfam" id="TIGR01356">
    <property type="entry name" value="aroA"/>
    <property type="match status" value="1"/>
</dbReference>